<sequence>MVLYRVYSEPQLRDYYTTVCSRATLFLVAIYGLVLVPPALIAYATNNFWRTTGSYREQPNVHYLNQSILLLGGEGGGAGVAWSSLPNYVPPPAIELLPEPLNITISEEDTDSDGKSENLMLVLDFPSPTLNVTSVHLLLFFRVQLSAYSSVDMQSVAYVSHSARWPHPAGSGWAETLASTSVDPSGPVGGVTATTLYSTPVVSRGKTTN</sequence>
<evidence type="ECO:0000256" key="7">
    <source>
        <dbReference type="ARBA" id="ARBA00023069"/>
    </source>
</evidence>
<evidence type="ECO:0000256" key="6">
    <source>
        <dbReference type="ARBA" id="ARBA00022989"/>
    </source>
</evidence>
<evidence type="ECO:0000313" key="13">
    <source>
        <dbReference type="EMBL" id="CAI8013477.1"/>
    </source>
</evidence>
<keyword evidence="5 12" id="KW-0812">Transmembrane</keyword>
<dbReference type="InterPro" id="IPR019306">
    <property type="entry name" value="TMEM231"/>
</dbReference>
<dbReference type="AlphaFoldDB" id="A0AA35RLW2"/>
<dbReference type="GO" id="GO:0032880">
    <property type="term" value="P:regulation of protein localization"/>
    <property type="evidence" value="ECO:0007669"/>
    <property type="project" value="TreeGrafter"/>
</dbReference>
<dbReference type="PANTHER" id="PTHR14605:SF1">
    <property type="entry name" value="TRANSMEMBRANE PROTEIN 231"/>
    <property type="match status" value="1"/>
</dbReference>
<evidence type="ECO:0000256" key="1">
    <source>
        <dbReference type="ARBA" id="ARBA00004272"/>
    </source>
</evidence>
<keyword evidence="7" id="KW-0969">Cilium</keyword>
<evidence type="ECO:0000256" key="9">
    <source>
        <dbReference type="ARBA" id="ARBA00023180"/>
    </source>
</evidence>
<evidence type="ECO:0000313" key="14">
    <source>
        <dbReference type="Proteomes" id="UP001174909"/>
    </source>
</evidence>
<reference evidence="13" key="1">
    <citation type="submission" date="2023-03" db="EMBL/GenBank/DDBJ databases">
        <authorList>
            <person name="Steffen K."/>
            <person name="Cardenas P."/>
        </authorList>
    </citation>
    <scope>NUCLEOTIDE SEQUENCE</scope>
</reference>
<comment type="caution">
    <text evidence="13">The sequence shown here is derived from an EMBL/GenBank/DDBJ whole genome shotgun (WGS) entry which is preliminary data.</text>
</comment>
<organism evidence="13 14">
    <name type="scientific">Geodia barretti</name>
    <name type="common">Barrett's horny sponge</name>
    <dbReference type="NCBI Taxonomy" id="519541"/>
    <lineage>
        <taxon>Eukaryota</taxon>
        <taxon>Metazoa</taxon>
        <taxon>Porifera</taxon>
        <taxon>Demospongiae</taxon>
        <taxon>Heteroscleromorpha</taxon>
        <taxon>Tetractinellida</taxon>
        <taxon>Astrophorina</taxon>
        <taxon>Geodiidae</taxon>
        <taxon>Geodia</taxon>
    </lineage>
</organism>
<dbReference type="GO" id="GO:0035869">
    <property type="term" value="C:ciliary transition zone"/>
    <property type="evidence" value="ECO:0007669"/>
    <property type="project" value="TreeGrafter"/>
</dbReference>
<feature type="transmembrane region" description="Helical" evidence="12">
    <location>
        <begin position="23"/>
        <end position="44"/>
    </location>
</feature>
<evidence type="ECO:0000256" key="2">
    <source>
        <dbReference type="ARBA" id="ARBA00009082"/>
    </source>
</evidence>
<dbReference type="PANTHER" id="PTHR14605">
    <property type="entry name" value="CHST5 PROTEIN"/>
    <property type="match status" value="1"/>
</dbReference>
<keyword evidence="14" id="KW-1185">Reference proteome</keyword>
<evidence type="ECO:0000256" key="11">
    <source>
        <dbReference type="ARBA" id="ARBA00024803"/>
    </source>
</evidence>
<protein>
    <recommendedName>
        <fullName evidence="3">Transmembrane protein 231</fullName>
    </recommendedName>
</protein>
<evidence type="ECO:0000256" key="5">
    <source>
        <dbReference type="ARBA" id="ARBA00022692"/>
    </source>
</evidence>
<dbReference type="GO" id="GO:0060170">
    <property type="term" value="C:ciliary membrane"/>
    <property type="evidence" value="ECO:0007669"/>
    <property type="project" value="UniProtKB-SubCell"/>
</dbReference>
<dbReference type="EMBL" id="CASHTH010001265">
    <property type="protein sequence ID" value="CAI8013477.1"/>
    <property type="molecule type" value="Genomic_DNA"/>
</dbReference>
<evidence type="ECO:0000256" key="8">
    <source>
        <dbReference type="ARBA" id="ARBA00023136"/>
    </source>
</evidence>
<evidence type="ECO:0000256" key="4">
    <source>
        <dbReference type="ARBA" id="ARBA00022475"/>
    </source>
</evidence>
<keyword evidence="10" id="KW-0966">Cell projection</keyword>
<comment type="subcellular location">
    <subcellularLocation>
        <location evidence="1">Cell projection</location>
        <location evidence="1">Cilium membrane</location>
        <topology evidence="1">Multi-pass membrane protein</topology>
    </subcellularLocation>
</comment>
<dbReference type="Pfam" id="PF10149">
    <property type="entry name" value="TM231"/>
    <property type="match status" value="1"/>
</dbReference>
<dbReference type="GO" id="GO:0060271">
    <property type="term" value="P:cilium assembly"/>
    <property type="evidence" value="ECO:0007669"/>
    <property type="project" value="TreeGrafter"/>
</dbReference>
<keyword evidence="4" id="KW-1003">Cell membrane</keyword>
<keyword evidence="8 12" id="KW-0472">Membrane</keyword>
<evidence type="ECO:0000256" key="12">
    <source>
        <dbReference type="SAM" id="Phobius"/>
    </source>
</evidence>
<dbReference type="Proteomes" id="UP001174909">
    <property type="component" value="Unassembled WGS sequence"/>
</dbReference>
<gene>
    <name evidence="13" type="ORF">GBAR_LOCUS8541</name>
</gene>
<evidence type="ECO:0000256" key="10">
    <source>
        <dbReference type="ARBA" id="ARBA00023273"/>
    </source>
</evidence>
<name>A0AA35RLW2_GEOBA</name>
<proteinExistence type="inferred from homology"/>
<comment type="similarity">
    <text evidence="2">Belongs to the TMEM231 family.</text>
</comment>
<evidence type="ECO:0000256" key="3">
    <source>
        <dbReference type="ARBA" id="ARBA00015087"/>
    </source>
</evidence>
<accession>A0AA35RLW2</accession>
<keyword evidence="9" id="KW-0325">Glycoprotein</keyword>
<keyword evidence="6 12" id="KW-1133">Transmembrane helix</keyword>
<comment type="function">
    <text evidence="11">Transmembrane component of the tectonic-like complex, a complex localized at the transition zone of primary cilia and acting as a barrier that prevents diffusion of transmembrane proteins between the cilia and plasma membranes. Required for ciliogenesis and sonic hedgehog/SHH signaling.</text>
</comment>